<name>A0ABD0BI80_CORUL</name>
<evidence type="ECO:0000256" key="5">
    <source>
        <dbReference type="HAMAP-Rule" id="MF_00014"/>
    </source>
</evidence>
<feature type="domain" description="Ribosome maturation factor RimM PRC barrel" evidence="7">
    <location>
        <begin position="120"/>
        <end position="186"/>
    </location>
</feature>
<dbReference type="PANTHER" id="PTHR33692">
    <property type="entry name" value="RIBOSOME MATURATION FACTOR RIMM"/>
    <property type="match status" value="1"/>
</dbReference>
<dbReference type="HAMAP" id="MF_00014">
    <property type="entry name" value="Ribosome_mat_RimM"/>
    <property type="match status" value="1"/>
</dbReference>
<keyword evidence="2 5" id="KW-0690">Ribosome biogenesis</keyword>
<dbReference type="InterPro" id="IPR009000">
    <property type="entry name" value="Transl_B-barrel_sf"/>
</dbReference>
<comment type="similarity">
    <text evidence="5">Belongs to the RimM family.</text>
</comment>
<evidence type="ECO:0000256" key="4">
    <source>
        <dbReference type="ARBA" id="ARBA00023186"/>
    </source>
</evidence>
<comment type="function">
    <text evidence="5">An accessory protein needed during the final step in the assembly of 30S ribosomal subunit, possibly for assembly of the head region. Essential for efficient processing of 16S rRNA. May be needed both before and after RbfA during the maturation of 16S rRNA. It has affinity for free ribosomal 30S subunits but not for 70S ribosomes.</text>
</comment>
<dbReference type="InterPro" id="IPR011961">
    <property type="entry name" value="RimM"/>
</dbReference>
<dbReference type="InterPro" id="IPR056792">
    <property type="entry name" value="PRC_RimM"/>
</dbReference>
<sequence length="189" mass="20609">MQEKRQQMTAEATGMGAVKVLSMELMIGRVVKSHGIKGEVAVEVTTDEPDIRFAVGEVLNGRQGKKEHRLTIATGRVHQGRLLIKFEEIPDRTAADSLRGTQFFAEPLENDDDEEGFYDHELEGLEVLQDGKKIGEITGVMHGPAGEILEVELTGGKQVLVPFVHAIVPEVDLEAGTCTITPPDGLLEL</sequence>
<dbReference type="InterPro" id="IPR011033">
    <property type="entry name" value="PRC_barrel-like_sf"/>
</dbReference>
<evidence type="ECO:0000256" key="2">
    <source>
        <dbReference type="ARBA" id="ARBA00022517"/>
    </source>
</evidence>
<dbReference type="SUPFAM" id="SSF50447">
    <property type="entry name" value="Translation proteins"/>
    <property type="match status" value="1"/>
</dbReference>
<evidence type="ECO:0000259" key="7">
    <source>
        <dbReference type="Pfam" id="PF24986"/>
    </source>
</evidence>
<evidence type="ECO:0000256" key="3">
    <source>
        <dbReference type="ARBA" id="ARBA00022552"/>
    </source>
</evidence>
<feature type="domain" description="RimM N-terminal" evidence="6">
    <location>
        <begin position="27"/>
        <end position="105"/>
    </location>
</feature>
<dbReference type="Proteomes" id="UP001205910">
    <property type="component" value="Unassembled WGS sequence"/>
</dbReference>
<evidence type="ECO:0000313" key="9">
    <source>
        <dbReference type="Proteomes" id="UP001205910"/>
    </source>
</evidence>
<comment type="domain">
    <text evidence="5">The PRC barrel domain binds ribosomal protein uS19.</text>
</comment>
<dbReference type="GO" id="GO:0042274">
    <property type="term" value="P:ribosomal small subunit biogenesis"/>
    <property type="evidence" value="ECO:0007669"/>
    <property type="project" value="UniProtKB-UniRule"/>
</dbReference>
<evidence type="ECO:0000259" key="6">
    <source>
        <dbReference type="Pfam" id="PF01782"/>
    </source>
</evidence>
<dbReference type="GO" id="GO:0005737">
    <property type="term" value="C:cytoplasm"/>
    <property type="evidence" value="ECO:0007669"/>
    <property type="project" value="UniProtKB-SubCell"/>
</dbReference>
<accession>A0ABD0BI80</accession>
<organism evidence="8 9">
    <name type="scientific">Corynebacterium ulcerans</name>
    <dbReference type="NCBI Taxonomy" id="65058"/>
    <lineage>
        <taxon>Bacteria</taxon>
        <taxon>Bacillati</taxon>
        <taxon>Actinomycetota</taxon>
        <taxon>Actinomycetes</taxon>
        <taxon>Mycobacteriales</taxon>
        <taxon>Corynebacteriaceae</taxon>
        <taxon>Corynebacterium</taxon>
    </lineage>
</organism>
<evidence type="ECO:0000313" key="8">
    <source>
        <dbReference type="EMBL" id="GJJ43658.1"/>
    </source>
</evidence>
<comment type="subcellular location">
    <subcellularLocation>
        <location evidence="5">Cytoplasm</location>
    </subcellularLocation>
</comment>
<evidence type="ECO:0000256" key="1">
    <source>
        <dbReference type="ARBA" id="ARBA00022490"/>
    </source>
</evidence>
<reference evidence="8 9" key="1">
    <citation type="submission" date="2021-11" db="EMBL/GenBank/DDBJ databases">
        <title>Whole genome sequences of diphtheriae toxin producing Corynebacterium ulcerans isolates from cats in Osaka, Japan.</title>
        <authorList>
            <person name="Umeda K."/>
            <person name="Hirai Y."/>
        </authorList>
    </citation>
    <scope>NUCLEOTIDE SEQUENCE [LARGE SCALE GENOMIC DNA]</scope>
    <source>
        <strain evidence="8 9">12109B-1</strain>
    </source>
</reference>
<dbReference type="InterPro" id="IPR002676">
    <property type="entry name" value="RimM_N"/>
</dbReference>
<comment type="subunit">
    <text evidence="5">Binds ribosomal protein uS19.</text>
</comment>
<dbReference type="GO" id="GO:0006364">
    <property type="term" value="P:rRNA processing"/>
    <property type="evidence" value="ECO:0007669"/>
    <property type="project" value="UniProtKB-UniRule"/>
</dbReference>
<comment type="caution">
    <text evidence="8">The sequence shown here is derived from an EMBL/GenBank/DDBJ whole genome shotgun (WGS) entry which is preliminary data.</text>
</comment>
<dbReference type="Pfam" id="PF24986">
    <property type="entry name" value="PRC_RimM"/>
    <property type="match status" value="1"/>
</dbReference>
<proteinExistence type="inferred from homology"/>
<keyword evidence="3 5" id="KW-0698">rRNA processing</keyword>
<gene>
    <name evidence="5 8" type="primary">rimM</name>
    <name evidence="8" type="ORF">CULCOIPH005_18470</name>
</gene>
<dbReference type="PANTHER" id="PTHR33692:SF1">
    <property type="entry name" value="RIBOSOME MATURATION FACTOR RIMM"/>
    <property type="match status" value="1"/>
</dbReference>
<dbReference type="SUPFAM" id="SSF50346">
    <property type="entry name" value="PRC-barrel domain"/>
    <property type="match status" value="1"/>
</dbReference>
<dbReference type="EMBL" id="BQFK01000005">
    <property type="protein sequence ID" value="GJJ43658.1"/>
    <property type="molecule type" value="Genomic_DNA"/>
</dbReference>
<dbReference type="Gene3D" id="2.30.30.240">
    <property type="entry name" value="PRC-barrel domain"/>
    <property type="match status" value="1"/>
</dbReference>
<dbReference type="Pfam" id="PF01782">
    <property type="entry name" value="RimM"/>
    <property type="match status" value="1"/>
</dbReference>
<dbReference type="Gene3D" id="2.40.30.60">
    <property type="entry name" value="RimM"/>
    <property type="match status" value="1"/>
</dbReference>
<dbReference type="AlphaFoldDB" id="A0ABD0BI80"/>
<protein>
    <recommendedName>
        <fullName evidence="5">Ribosome maturation factor RimM</fullName>
    </recommendedName>
</protein>
<keyword evidence="1 5" id="KW-0963">Cytoplasm</keyword>
<dbReference type="NCBIfam" id="TIGR02273">
    <property type="entry name" value="16S_RimM"/>
    <property type="match status" value="1"/>
</dbReference>
<keyword evidence="4 5" id="KW-0143">Chaperone</keyword>
<dbReference type="InterPro" id="IPR036976">
    <property type="entry name" value="RimM_N_sf"/>
</dbReference>